<dbReference type="AlphaFoldDB" id="A0AAD6DRS9"/>
<feature type="domain" description="SLS1 C-terminal" evidence="4">
    <location>
        <begin position="402"/>
        <end position="756"/>
    </location>
</feature>
<dbReference type="Pfam" id="PF20777">
    <property type="entry name" value="KH_SLS1_2"/>
    <property type="match status" value="1"/>
</dbReference>
<reference evidence="5 6" key="1">
    <citation type="journal article" date="2023" name="IMA Fungus">
        <title>Comparative genomic study of the Penicillium genus elucidates a diverse pangenome and 15 lateral gene transfer events.</title>
        <authorList>
            <person name="Petersen C."/>
            <person name="Sorensen T."/>
            <person name="Nielsen M.R."/>
            <person name="Sondergaard T.E."/>
            <person name="Sorensen J.L."/>
            <person name="Fitzpatrick D.A."/>
            <person name="Frisvad J.C."/>
            <person name="Nielsen K.L."/>
        </authorList>
    </citation>
    <scope>NUCLEOTIDE SEQUENCE [LARGE SCALE GENOMIC DNA]</scope>
    <source>
        <strain evidence="5 6">IBT 29057</strain>
    </source>
</reference>
<dbReference type="Proteomes" id="UP001216150">
    <property type="component" value="Unassembled WGS sequence"/>
</dbReference>
<evidence type="ECO:0000256" key="1">
    <source>
        <dbReference type="SAM" id="MobiDB-lite"/>
    </source>
</evidence>
<organism evidence="5 6">
    <name type="scientific">Penicillium hetheringtonii</name>
    <dbReference type="NCBI Taxonomy" id="911720"/>
    <lineage>
        <taxon>Eukaryota</taxon>
        <taxon>Fungi</taxon>
        <taxon>Dikarya</taxon>
        <taxon>Ascomycota</taxon>
        <taxon>Pezizomycotina</taxon>
        <taxon>Eurotiomycetes</taxon>
        <taxon>Eurotiomycetidae</taxon>
        <taxon>Eurotiales</taxon>
        <taxon>Aspergillaceae</taxon>
        <taxon>Penicillium</taxon>
    </lineage>
</organism>
<feature type="domain" description="SLS1 N-terminal" evidence="2">
    <location>
        <begin position="124"/>
        <end position="234"/>
    </location>
</feature>
<feature type="region of interest" description="Disordered" evidence="1">
    <location>
        <begin position="26"/>
        <end position="92"/>
    </location>
</feature>
<dbReference type="Pfam" id="PF20776">
    <property type="entry name" value="SLS1_N"/>
    <property type="match status" value="1"/>
</dbReference>
<accession>A0AAD6DRS9</accession>
<dbReference type="InterPro" id="IPR048401">
    <property type="entry name" value="SLS1_C"/>
</dbReference>
<name>A0AAD6DRS9_9EURO</name>
<feature type="domain" description="SLS1 second KH" evidence="3">
    <location>
        <begin position="316"/>
        <end position="371"/>
    </location>
</feature>
<sequence length="769" mass="86002">MPLHPTPANSLWVRPLRRLPLIPIRCQSSSSPVPPPPPPPRRSRSHRRRPPQPLESRQVQLPVDSLGEPGSVTVISSTRPKSLSRTRKSRPAHQFQLNNKDLAGGPQSVLETILDDLDEEVSTQTGTDIHDVIENLRPSDQTAKLAPRHWESLRSTISTSFTHKQLSQYIAERKQSITGNEGTEDAWRPGTSPFWGANSSGNASYPTHTATSHGLTGKLLLAEHILRVCWQMSIINEIGQLDIRLSPMSMAVLLNSTHFSFDEVAELHASSIDVTSSLGLVRITGEQKACESMRDIIQDAVARIREADAMISLENISISPTSVFTRVFIDWVCQTYSVAIAQDSSSIPTKIFYLAESMRDAEDARRTLNLALSEASQMPTPFSTYMPASEPANLYVQTIQYASWLERSKTWFRWALSSAQTTSTEAQRTPFFDGHQTRLSDELLKLLRNDSEMVKKHSSSGVTLYESVTAAVGRCLFSLKQTLSDTDTAVNASQLGRSSMTRTFTTEVPSLAPFLESLSQTKTTEGRPNLRLKPTSEFQGVVPELELEYVLHDADEKNSGPTIEITSLKSILETSSVDYLLPENSVDLRFTRTVHRNITTEILDESPQYRQLIRSLEISLLRDLTSSFTASDPWRSAPLPPFCKVSLPRGLLLSPEEETFGDAVWDPLLQNNLDAEYMYPPLHDIRGATPQYYDMDGRELCYRFYESGPFLAGRRTEVALAVDIPQFDTTRHPDADGFQRSVEHHYHSFYTAACDMAFKVKSASQEADV</sequence>
<dbReference type="EMBL" id="JAQJAC010000003">
    <property type="protein sequence ID" value="KAJ5591398.1"/>
    <property type="molecule type" value="Genomic_DNA"/>
</dbReference>
<dbReference type="InterPro" id="IPR048748">
    <property type="entry name" value="SLS1_KH2"/>
</dbReference>
<comment type="caution">
    <text evidence="5">The sequence shown here is derived from an EMBL/GenBank/DDBJ whole genome shotgun (WGS) entry which is preliminary data.</text>
</comment>
<dbReference type="Pfam" id="PF20778">
    <property type="entry name" value="SLS1_C"/>
    <property type="match status" value="1"/>
</dbReference>
<evidence type="ECO:0000259" key="2">
    <source>
        <dbReference type="Pfam" id="PF20776"/>
    </source>
</evidence>
<gene>
    <name evidence="5" type="ORF">N7450_005370</name>
</gene>
<evidence type="ECO:0000259" key="4">
    <source>
        <dbReference type="Pfam" id="PF20778"/>
    </source>
</evidence>
<evidence type="ECO:0000259" key="3">
    <source>
        <dbReference type="Pfam" id="PF20777"/>
    </source>
</evidence>
<proteinExistence type="predicted"/>
<dbReference type="InterPro" id="IPR048400">
    <property type="entry name" value="SLS1_N"/>
</dbReference>
<feature type="compositionally biased region" description="Basic residues" evidence="1">
    <location>
        <begin position="41"/>
        <end position="50"/>
    </location>
</feature>
<evidence type="ECO:0000313" key="6">
    <source>
        <dbReference type="Proteomes" id="UP001216150"/>
    </source>
</evidence>
<feature type="compositionally biased region" description="Basic residues" evidence="1">
    <location>
        <begin position="82"/>
        <end position="91"/>
    </location>
</feature>
<keyword evidence="6" id="KW-1185">Reference proteome</keyword>
<evidence type="ECO:0000313" key="5">
    <source>
        <dbReference type="EMBL" id="KAJ5591398.1"/>
    </source>
</evidence>
<protein>
    <submittedName>
        <fullName evidence="5">Uncharacterized protein</fullName>
    </submittedName>
</protein>